<evidence type="ECO:0000256" key="4">
    <source>
        <dbReference type="ARBA" id="ARBA00022989"/>
    </source>
</evidence>
<gene>
    <name evidence="8" type="ORF">KH142_00260</name>
</gene>
<keyword evidence="2" id="KW-1003">Cell membrane</keyword>
<accession>A0A943UWB7</accession>
<evidence type="ECO:0000313" key="8">
    <source>
        <dbReference type="EMBL" id="MBS6939923.1"/>
    </source>
</evidence>
<dbReference type="InterPro" id="IPR018461">
    <property type="entry name" value="Na/H_Antiport_NhaC-like_C"/>
</dbReference>
<dbReference type="Proteomes" id="UP000727506">
    <property type="component" value="Unassembled WGS sequence"/>
</dbReference>
<dbReference type="AlphaFoldDB" id="A0A943UWB7"/>
<evidence type="ECO:0000313" key="9">
    <source>
        <dbReference type="Proteomes" id="UP000727506"/>
    </source>
</evidence>
<feature type="transmembrane region" description="Helical" evidence="6">
    <location>
        <begin position="117"/>
        <end position="141"/>
    </location>
</feature>
<feature type="transmembrane region" description="Helical" evidence="6">
    <location>
        <begin position="449"/>
        <end position="465"/>
    </location>
</feature>
<protein>
    <submittedName>
        <fullName evidence="8">Sodium:proton antiporter</fullName>
    </submittedName>
</protein>
<comment type="caution">
    <text evidence="8">The sequence shown here is derived from an EMBL/GenBank/DDBJ whole genome shotgun (WGS) entry which is preliminary data.</text>
</comment>
<evidence type="ECO:0000256" key="3">
    <source>
        <dbReference type="ARBA" id="ARBA00022692"/>
    </source>
</evidence>
<name>A0A943UWB7_9ACTN</name>
<dbReference type="PANTHER" id="PTHR43478:SF1">
    <property type="entry name" value="NA+_H+ ANTIPORTER NHAC-LIKE C-TERMINAL DOMAIN-CONTAINING PROTEIN"/>
    <property type="match status" value="1"/>
</dbReference>
<comment type="subcellular location">
    <subcellularLocation>
        <location evidence="1">Cell membrane</location>
        <topology evidence="1">Multi-pass membrane protein</topology>
    </subcellularLocation>
</comment>
<feature type="transmembrane region" description="Helical" evidence="6">
    <location>
        <begin position="370"/>
        <end position="391"/>
    </location>
</feature>
<dbReference type="GO" id="GO:0005886">
    <property type="term" value="C:plasma membrane"/>
    <property type="evidence" value="ECO:0007669"/>
    <property type="project" value="UniProtKB-SubCell"/>
</dbReference>
<feature type="transmembrane region" description="Helical" evidence="6">
    <location>
        <begin position="6"/>
        <end position="26"/>
    </location>
</feature>
<feature type="transmembrane region" description="Helical" evidence="6">
    <location>
        <begin position="195"/>
        <end position="213"/>
    </location>
</feature>
<feature type="transmembrane region" description="Helical" evidence="6">
    <location>
        <begin position="411"/>
        <end position="437"/>
    </location>
</feature>
<feature type="transmembrane region" description="Helical" evidence="6">
    <location>
        <begin position="76"/>
        <end position="97"/>
    </location>
</feature>
<keyword evidence="5 6" id="KW-0472">Membrane</keyword>
<evidence type="ECO:0000256" key="2">
    <source>
        <dbReference type="ARBA" id="ARBA00022475"/>
    </source>
</evidence>
<dbReference type="EMBL" id="JAGZSV010000002">
    <property type="protein sequence ID" value="MBS6939923.1"/>
    <property type="molecule type" value="Genomic_DNA"/>
</dbReference>
<evidence type="ECO:0000259" key="7">
    <source>
        <dbReference type="Pfam" id="PF03553"/>
    </source>
</evidence>
<dbReference type="Pfam" id="PF03553">
    <property type="entry name" value="Na_H_antiporter"/>
    <property type="match status" value="1"/>
</dbReference>
<sequence>MEAFGLIDAGAWSVVPPLLALALALITKEVYSSLTIGIFTGMVIYTFTASGPGIDPLIQAFTMVPRMMGAQIADNASLLLFLALLGALVVLVALAGGSRAYGAWVTQHVKSARLAKMLTALLGVLVFVDDYFNCMTVGAVMRPVTDRFRISHEKLAWIIDSSAAPVCIIAPVSSWAVAVGGYLGENGFSTFVASIPYNFYALATIAFVFFICASNMDFGPMRIAEQRARACGAPDRSASAPASESCGISSDEAEAPDAASASAGGSGSGWHDADQGLVEFDGMKVSDKGTVLDLVVPIATLIVSSIVGMLYVGGFFQGADFATAVGVDPIAGLCIGAATALIAAAAMYLPRGLTTLSSYMDGMAEGVKSMVSAIMILVLAWSLGGVCRYMIGTGPFVSDVLNGLGVGLEFLPAVIFAVSAFIGFSMGTSWGTIALVLPIVTGVFDPSDPLFLVAVGATLGGAVYGDHISPISDTTILSSTSAKCALLDHVSTQTPYATIVFAAGSIAYLVTGFAHNPWVGLVLTIVLSIATFVLLAKRDAAKVAAAGTARREGA</sequence>
<keyword evidence="4 6" id="KW-1133">Transmembrane helix</keyword>
<feature type="transmembrane region" description="Helical" evidence="6">
    <location>
        <begin position="294"/>
        <end position="318"/>
    </location>
</feature>
<keyword evidence="3 6" id="KW-0812">Transmembrane</keyword>
<feature type="transmembrane region" description="Helical" evidence="6">
    <location>
        <begin position="518"/>
        <end position="536"/>
    </location>
</feature>
<organism evidence="8 9">
    <name type="scientific">Slackia piriformis</name>
    <dbReference type="NCBI Taxonomy" id="626934"/>
    <lineage>
        <taxon>Bacteria</taxon>
        <taxon>Bacillati</taxon>
        <taxon>Actinomycetota</taxon>
        <taxon>Coriobacteriia</taxon>
        <taxon>Eggerthellales</taxon>
        <taxon>Eggerthellaceae</taxon>
        <taxon>Slackia</taxon>
    </lineage>
</organism>
<dbReference type="SUPFAM" id="SSF82866">
    <property type="entry name" value="Multidrug efflux transporter AcrB transmembrane domain"/>
    <property type="match status" value="1"/>
</dbReference>
<evidence type="ECO:0000256" key="6">
    <source>
        <dbReference type="SAM" id="Phobius"/>
    </source>
</evidence>
<feature type="transmembrane region" description="Helical" evidence="6">
    <location>
        <begin position="330"/>
        <end position="349"/>
    </location>
</feature>
<evidence type="ECO:0000256" key="1">
    <source>
        <dbReference type="ARBA" id="ARBA00004651"/>
    </source>
</evidence>
<evidence type="ECO:0000256" key="5">
    <source>
        <dbReference type="ARBA" id="ARBA00023136"/>
    </source>
</evidence>
<feature type="domain" description="Na+/H+ antiporter NhaC-like C-terminal" evidence="7">
    <location>
        <begin position="188"/>
        <end position="513"/>
    </location>
</feature>
<reference evidence="8" key="1">
    <citation type="submission" date="2021-02" db="EMBL/GenBank/DDBJ databases">
        <title>Infant gut strain persistence is associated with maternal origin, phylogeny, and functional potential including surface adhesion and iron acquisition.</title>
        <authorList>
            <person name="Lou Y.C."/>
        </authorList>
    </citation>
    <scope>NUCLEOTIDE SEQUENCE</scope>
    <source>
        <strain evidence="8">L2_039_000G1_dasL2_039_000G1_concoct_11</strain>
    </source>
</reference>
<proteinExistence type="predicted"/>
<feature type="transmembrane region" description="Helical" evidence="6">
    <location>
        <begin position="162"/>
        <end position="183"/>
    </location>
</feature>
<dbReference type="PANTHER" id="PTHR43478">
    <property type="entry name" value="NA+/H+ ANTIPORTER-RELATED"/>
    <property type="match status" value="1"/>
</dbReference>